<protein>
    <recommendedName>
        <fullName evidence="8">SART-1 protein</fullName>
    </recommendedName>
</protein>
<evidence type="ECO:0008006" key="8">
    <source>
        <dbReference type="Google" id="ProtNLM"/>
    </source>
</evidence>
<reference evidence="6" key="1">
    <citation type="submission" date="2020-12" db="EMBL/GenBank/DDBJ databases">
        <authorList>
            <person name="Iha C."/>
        </authorList>
    </citation>
    <scope>NUCLEOTIDE SEQUENCE</scope>
</reference>
<dbReference type="EMBL" id="CAJHUC010000525">
    <property type="protein sequence ID" value="CAD7696669.1"/>
    <property type="molecule type" value="Genomic_DNA"/>
</dbReference>
<feature type="coiled-coil region" evidence="4">
    <location>
        <begin position="379"/>
        <end position="406"/>
    </location>
</feature>
<feature type="region of interest" description="Disordered" evidence="5">
    <location>
        <begin position="50"/>
        <end position="87"/>
    </location>
</feature>
<keyword evidence="3" id="KW-0539">Nucleus</keyword>
<feature type="compositionally biased region" description="Basic and acidic residues" evidence="5">
    <location>
        <begin position="204"/>
        <end position="226"/>
    </location>
</feature>
<evidence type="ECO:0000256" key="4">
    <source>
        <dbReference type="SAM" id="Coils"/>
    </source>
</evidence>
<dbReference type="PANTHER" id="PTHR14152">
    <property type="entry name" value="SQUAMOUS CELL CARCINOMA ANTIGEN RECOGNISED BY CYTOTOXIC T LYMPHOCYTES"/>
    <property type="match status" value="1"/>
</dbReference>
<gene>
    <name evidence="6" type="ORF">OSTQU699_LOCUS2030</name>
</gene>
<keyword evidence="4" id="KW-0175">Coiled coil</keyword>
<dbReference type="AlphaFoldDB" id="A0A8S1INN2"/>
<evidence type="ECO:0000256" key="2">
    <source>
        <dbReference type="ARBA" id="ARBA00006076"/>
    </source>
</evidence>
<proteinExistence type="inferred from homology"/>
<dbReference type="OrthoDB" id="5583at2759"/>
<feature type="region of interest" description="Disordered" evidence="5">
    <location>
        <begin position="137"/>
        <end position="163"/>
    </location>
</feature>
<dbReference type="Proteomes" id="UP000708148">
    <property type="component" value="Unassembled WGS sequence"/>
</dbReference>
<comment type="caution">
    <text evidence="6">The sequence shown here is derived from an EMBL/GenBank/DDBJ whole genome shotgun (WGS) entry which is preliminary data.</text>
</comment>
<sequence>MAEGLETIRRPVSDFYTPEEMGVEMRKPKKAKKRKLRQRKEGVLDIVEELERQAEEGGGAQGGRDHGSRKGRGERAEQKEKDWEARRSVKAARYEQALEAANIQSERLKQLAEEAADVSDEEDDDILLRARKVAQKSESSTQRFEAMADSARERRLKQSKRKDAVDQALLFTDTTEFCRTIELGESAADGGQGDAMQIDGLEMDGTKTTDTKDVVVKEVKVEDDKAGLGASSSKPAQRKTPGSRWGNWVVADADDGGEEAARPAPSRPTQPAADPAQDNPLRDRPLGKGVGAALEMFRDRGELAHKFDWVGRTNDMKKGRLIGVDDVYTGGANDDRLAQSIEAALTRKDETGRILTPKQAFRELSYAFHGKGPSKNTVERRTRKMKEEYLRRRNNLNQEQQLEQLKRMQKVQKSAFVVLAGKGRVGVEAGRVEPSKNKKKVVVGAEGTTPLTGKKKVEVMLGLGKGGPEGSMGPPAPRGGRGGQQ</sequence>
<evidence type="ECO:0000256" key="1">
    <source>
        <dbReference type="ARBA" id="ARBA00004123"/>
    </source>
</evidence>
<feature type="compositionally biased region" description="Basic and acidic residues" evidence="5">
    <location>
        <begin position="63"/>
        <end position="87"/>
    </location>
</feature>
<evidence type="ECO:0000256" key="5">
    <source>
        <dbReference type="SAM" id="MobiDB-lite"/>
    </source>
</evidence>
<dbReference type="Pfam" id="PF03343">
    <property type="entry name" value="SART-1"/>
    <property type="match status" value="2"/>
</dbReference>
<dbReference type="GO" id="GO:0045292">
    <property type="term" value="P:mRNA cis splicing, via spliceosome"/>
    <property type="evidence" value="ECO:0007669"/>
    <property type="project" value="TreeGrafter"/>
</dbReference>
<comment type="similarity">
    <text evidence="2">Belongs to the SNU66/SART1 family.</text>
</comment>
<feature type="region of interest" description="Disordered" evidence="5">
    <location>
        <begin position="461"/>
        <end position="485"/>
    </location>
</feature>
<comment type="subcellular location">
    <subcellularLocation>
        <location evidence="1">Nucleus</location>
    </subcellularLocation>
</comment>
<evidence type="ECO:0000313" key="6">
    <source>
        <dbReference type="EMBL" id="CAD7696669.1"/>
    </source>
</evidence>
<feature type="region of interest" description="Disordered" evidence="5">
    <location>
        <begin position="187"/>
        <end position="287"/>
    </location>
</feature>
<evidence type="ECO:0000313" key="7">
    <source>
        <dbReference type="Proteomes" id="UP000708148"/>
    </source>
</evidence>
<dbReference type="InterPro" id="IPR005011">
    <property type="entry name" value="SNU66/SART1"/>
</dbReference>
<dbReference type="GO" id="GO:0000481">
    <property type="term" value="P:maturation of 5S rRNA"/>
    <property type="evidence" value="ECO:0007669"/>
    <property type="project" value="TreeGrafter"/>
</dbReference>
<feature type="coiled-coil region" evidence="4">
    <location>
        <begin position="91"/>
        <end position="121"/>
    </location>
</feature>
<keyword evidence="7" id="KW-1185">Reference proteome</keyword>
<name>A0A8S1INN2_9CHLO</name>
<organism evidence="6 7">
    <name type="scientific">Ostreobium quekettii</name>
    <dbReference type="NCBI Taxonomy" id="121088"/>
    <lineage>
        <taxon>Eukaryota</taxon>
        <taxon>Viridiplantae</taxon>
        <taxon>Chlorophyta</taxon>
        <taxon>core chlorophytes</taxon>
        <taxon>Ulvophyceae</taxon>
        <taxon>TCBD clade</taxon>
        <taxon>Bryopsidales</taxon>
        <taxon>Ostreobineae</taxon>
        <taxon>Ostreobiaceae</taxon>
        <taxon>Ostreobium</taxon>
    </lineage>
</organism>
<accession>A0A8S1INN2</accession>
<dbReference type="PANTHER" id="PTHR14152:SF5">
    <property type="entry name" value="U4_U6.U5 TRI-SNRNP-ASSOCIATED PROTEIN 1"/>
    <property type="match status" value="1"/>
</dbReference>
<dbReference type="GO" id="GO:0046540">
    <property type="term" value="C:U4/U6 x U5 tri-snRNP complex"/>
    <property type="evidence" value="ECO:0007669"/>
    <property type="project" value="TreeGrafter"/>
</dbReference>
<evidence type="ECO:0000256" key="3">
    <source>
        <dbReference type="ARBA" id="ARBA00023242"/>
    </source>
</evidence>